<keyword evidence="4 10" id="KW-1003">Cell membrane</keyword>
<evidence type="ECO:0000256" key="9">
    <source>
        <dbReference type="ARBA" id="ARBA00023306"/>
    </source>
</evidence>
<feature type="domain" description="FtsX extracellular" evidence="13">
    <location>
        <begin position="65"/>
        <end position="156"/>
    </location>
</feature>
<reference evidence="14 15" key="1">
    <citation type="submission" date="2023-06" db="EMBL/GenBank/DDBJ databases">
        <title>Whole genome sequence of Oscillatoria calcuttensis NRMC-F 0142.</title>
        <authorList>
            <person name="Shakena Fathima T."/>
            <person name="Muralitharan G."/>
            <person name="Thajuddin N."/>
        </authorList>
    </citation>
    <scope>NUCLEOTIDE SEQUENCE [LARGE SCALE GENOMIC DNA]</scope>
    <source>
        <strain evidence="14 15">NRMC-F 0142</strain>
    </source>
</reference>
<feature type="domain" description="ABC3 transporter permease C-terminal" evidence="12">
    <location>
        <begin position="179"/>
        <end position="299"/>
    </location>
</feature>
<evidence type="ECO:0000256" key="6">
    <source>
        <dbReference type="ARBA" id="ARBA00022692"/>
    </source>
</evidence>
<proteinExistence type="inferred from homology"/>
<dbReference type="EMBL" id="JASVEJ010000038">
    <property type="protein sequence ID" value="MDL5057790.1"/>
    <property type="molecule type" value="Genomic_DNA"/>
</dbReference>
<evidence type="ECO:0000256" key="7">
    <source>
        <dbReference type="ARBA" id="ARBA00022989"/>
    </source>
</evidence>
<evidence type="ECO:0000259" key="12">
    <source>
        <dbReference type="Pfam" id="PF02687"/>
    </source>
</evidence>
<keyword evidence="15" id="KW-1185">Reference proteome</keyword>
<dbReference type="InterPro" id="IPR040690">
    <property type="entry name" value="FtsX_ECD"/>
</dbReference>
<accession>A0ABT7M0K0</accession>
<evidence type="ECO:0000256" key="4">
    <source>
        <dbReference type="ARBA" id="ARBA00022475"/>
    </source>
</evidence>
<evidence type="ECO:0000256" key="3">
    <source>
        <dbReference type="ARBA" id="ARBA00021907"/>
    </source>
</evidence>
<dbReference type="InterPro" id="IPR003838">
    <property type="entry name" value="ABC3_permease_C"/>
</dbReference>
<feature type="transmembrane region" description="Helical" evidence="11">
    <location>
        <begin position="220"/>
        <end position="243"/>
    </location>
</feature>
<evidence type="ECO:0000259" key="13">
    <source>
        <dbReference type="Pfam" id="PF18075"/>
    </source>
</evidence>
<sequence>MKLNVWQAVTRMGYVWREMVLGLRRGGWMNWAAVSTVTVLLFLFGTSLQVSWQLENLLNQFGSQLEVSAYLEPGIESQSLVNTVTQLPGAIAVQAISKQEAWERLVQEMGFSDIAGIVELLNGNPLVDELRVKAQNSQGVPALVQQLRQLPGVEEVQYGDEALRQLSQLHQGVNTVSGAIALALTLSAIAVITTTIRLIVLSRRTEIEIMQLVGATRGWIALPFLLQGICFGVVGGAIAWSLISLLQRFCTQLLASQLEFIQFLVTASNPRLLLLPAILMGFGSLVGLLGSWFAVRRIIQ</sequence>
<keyword evidence="9 10" id="KW-0131">Cell cycle</keyword>
<evidence type="ECO:0000256" key="1">
    <source>
        <dbReference type="ARBA" id="ARBA00004651"/>
    </source>
</evidence>
<evidence type="ECO:0000256" key="2">
    <source>
        <dbReference type="ARBA" id="ARBA00007379"/>
    </source>
</evidence>
<evidence type="ECO:0000256" key="10">
    <source>
        <dbReference type="PIRNR" id="PIRNR003097"/>
    </source>
</evidence>
<name>A0ABT7M0K0_9CYAN</name>
<feature type="transmembrane region" description="Helical" evidence="11">
    <location>
        <begin position="273"/>
        <end position="295"/>
    </location>
</feature>
<evidence type="ECO:0000313" key="14">
    <source>
        <dbReference type="EMBL" id="MDL5057790.1"/>
    </source>
</evidence>
<dbReference type="PANTHER" id="PTHR47755">
    <property type="entry name" value="CELL DIVISION PROTEIN FTSX"/>
    <property type="match status" value="1"/>
</dbReference>
<dbReference type="PIRSF" id="PIRSF003097">
    <property type="entry name" value="FtsX"/>
    <property type="match status" value="1"/>
</dbReference>
<dbReference type="Pfam" id="PF18075">
    <property type="entry name" value="FtsX_ECD"/>
    <property type="match status" value="1"/>
</dbReference>
<dbReference type="Proteomes" id="UP001230986">
    <property type="component" value="Unassembled WGS sequence"/>
</dbReference>
<feature type="transmembrane region" description="Helical" evidence="11">
    <location>
        <begin position="28"/>
        <end position="48"/>
    </location>
</feature>
<evidence type="ECO:0000313" key="15">
    <source>
        <dbReference type="Proteomes" id="UP001230986"/>
    </source>
</evidence>
<comment type="similarity">
    <text evidence="2 10">Belongs to the ABC-4 integral membrane protein family. FtsX subfamily.</text>
</comment>
<dbReference type="RefSeq" id="WP_286004640.1">
    <property type="nucleotide sequence ID" value="NZ_JASVEJ010000038.1"/>
</dbReference>
<comment type="caution">
    <text evidence="14">The sequence shown here is derived from an EMBL/GenBank/DDBJ whole genome shotgun (WGS) entry which is preliminary data.</text>
</comment>
<evidence type="ECO:0000256" key="8">
    <source>
        <dbReference type="ARBA" id="ARBA00023136"/>
    </source>
</evidence>
<gene>
    <name evidence="14" type="ORF">QQ055_10040</name>
</gene>
<dbReference type="Gene3D" id="3.30.70.3040">
    <property type="match status" value="1"/>
</dbReference>
<dbReference type="PANTHER" id="PTHR47755:SF1">
    <property type="entry name" value="CELL DIVISION PROTEIN FTSX"/>
    <property type="match status" value="1"/>
</dbReference>
<protein>
    <recommendedName>
        <fullName evidence="3 10">Cell division protein FtsX</fullName>
    </recommendedName>
</protein>
<evidence type="ECO:0000256" key="5">
    <source>
        <dbReference type="ARBA" id="ARBA00022618"/>
    </source>
</evidence>
<dbReference type="InterPro" id="IPR004513">
    <property type="entry name" value="FtsX"/>
</dbReference>
<keyword evidence="6 11" id="KW-0812">Transmembrane</keyword>
<keyword evidence="8 10" id="KW-0472">Membrane</keyword>
<dbReference type="Pfam" id="PF02687">
    <property type="entry name" value="FtsX"/>
    <property type="match status" value="1"/>
</dbReference>
<evidence type="ECO:0000256" key="11">
    <source>
        <dbReference type="SAM" id="Phobius"/>
    </source>
</evidence>
<keyword evidence="5 10" id="KW-0132">Cell division</keyword>
<organism evidence="14 15">
    <name type="scientific">Geitlerinema calcuttense NRMC-F 0142</name>
    <dbReference type="NCBI Taxonomy" id="2922238"/>
    <lineage>
        <taxon>Bacteria</taxon>
        <taxon>Bacillati</taxon>
        <taxon>Cyanobacteriota</taxon>
        <taxon>Cyanophyceae</taxon>
        <taxon>Geitlerinematales</taxon>
        <taxon>Geitlerinemataceae</taxon>
        <taxon>Geitlerinema</taxon>
    </lineage>
</organism>
<keyword evidence="7 11" id="KW-1133">Transmembrane helix</keyword>
<feature type="transmembrane region" description="Helical" evidence="11">
    <location>
        <begin position="179"/>
        <end position="200"/>
    </location>
</feature>
<comment type="subcellular location">
    <subcellularLocation>
        <location evidence="1">Cell membrane</location>
        <topology evidence="1">Multi-pass membrane protein</topology>
    </subcellularLocation>
</comment>